<reference evidence="3" key="1">
    <citation type="submission" date="2018-01" db="EMBL/GenBank/DDBJ databases">
        <authorList>
            <person name="Mao J.F."/>
        </authorList>
    </citation>
    <scope>NUCLEOTIDE SEQUENCE</scope>
    <source>
        <strain evidence="3">Huo1</strain>
        <tissue evidence="3">Leaf</tissue>
    </source>
</reference>
<evidence type="ECO:0000313" key="3">
    <source>
        <dbReference type="EMBL" id="KAG6390535.1"/>
    </source>
</evidence>
<feature type="region of interest" description="Disordered" evidence="2">
    <location>
        <begin position="114"/>
        <end position="230"/>
    </location>
</feature>
<feature type="compositionally biased region" description="Polar residues" evidence="2">
    <location>
        <begin position="16"/>
        <end position="31"/>
    </location>
</feature>
<feature type="compositionally biased region" description="Low complexity" evidence="2">
    <location>
        <begin position="203"/>
        <end position="218"/>
    </location>
</feature>
<keyword evidence="1" id="KW-0175">Coiled coil</keyword>
<evidence type="ECO:0000313" key="4">
    <source>
        <dbReference type="Proteomes" id="UP000298416"/>
    </source>
</evidence>
<evidence type="ECO:0000256" key="1">
    <source>
        <dbReference type="SAM" id="Coils"/>
    </source>
</evidence>
<feature type="coiled-coil region" evidence="1">
    <location>
        <begin position="541"/>
        <end position="586"/>
    </location>
</feature>
<organism evidence="3">
    <name type="scientific">Salvia splendens</name>
    <name type="common">Scarlet sage</name>
    <dbReference type="NCBI Taxonomy" id="180675"/>
    <lineage>
        <taxon>Eukaryota</taxon>
        <taxon>Viridiplantae</taxon>
        <taxon>Streptophyta</taxon>
        <taxon>Embryophyta</taxon>
        <taxon>Tracheophyta</taxon>
        <taxon>Spermatophyta</taxon>
        <taxon>Magnoliopsida</taxon>
        <taxon>eudicotyledons</taxon>
        <taxon>Gunneridae</taxon>
        <taxon>Pentapetalae</taxon>
        <taxon>asterids</taxon>
        <taxon>lamiids</taxon>
        <taxon>Lamiales</taxon>
        <taxon>Lamiaceae</taxon>
        <taxon>Nepetoideae</taxon>
        <taxon>Mentheae</taxon>
        <taxon>Salviinae</taxon>
        <taxon>Salvia</taxon>
        <taxon>Salvia subgen. Calosphace</taxon>
        <taxon>core Calosphace</taxon>
    </lineage>
</organism>
<dbReference type="AlphaFoldDB" id="A0A8X8W9F6"/>
<sequence>MPPRKLKKTPEKGAATTATLSGKPNAPSTAAQPVEKQQLRPKPKVKSVAPEPTVLGVTGRSAAIRPAAARKSPVAKAQSAKHLADASCATNEGSAECRNEQNIVLTFDMNKFPADCQTATESESEPEENVDGHDRMFPPSPMHHDSSSLPAGVSKEKLDEGTAERERKRKGKHPMEPRKKKQATWRADSRPRSLGPTIQTPPASGGETSDSSSASSSSESEEERVEQPTSYAKYGVELDMELAELMKQFSDPKLAASLKRRQGGLKRYLSGYLVHFDSLDTLQVHEEFADYMDRAGLSWLMDLDTYKVPLILCDEFFTSFKFDVTTNLNTTCIEFRLFDEYHRMNLNEWSVRLGLYTVDDIVSGEAEKLERGLPGRHVQSDANAAWGYLTGLKQPYHYSRAFGYNIIDPVLRMCHVFLFTNIIGMFTAYSRVTSAVLYFLWCIVRGVRIHLGFWLAYQIRAISRNPHRHFTICQYLGKFVHENFKFGKPSPLSMTPLTPAPRPFDLEFLQDAGLISITGGTPRFYSPGDTPTVMISKGVSSGGMEKRLKKIEKKMAKLKEANDHAARELKETREAHAQGLKDLKADLGKLMDHVSLLARLQQPPEVSVPEVATAEASVPEVVAEEVPIPNILS</sequence>
<feature type="compositionally biased region" description="Basic residues" evidence="2">
    <location>
        <begin position="167"/>
        <end position="183"/>
    </location>
</feature>
<accession>A0A8X8W9F6</accession>
<feature type="compositionally biased region" description="Basic and acidic residues" evidence="2">
    <location>
        <begin position="130"/>
        <end position="146"/>
    </location>
</feature>
<keyword evidence="4" id="KW-1185">Reference proteome</keyword>
<dbReference type="Proteomes" id="UP000298416">
    <property type="component" value="Unassembled WGS sequence"/>
</dbReference>
<comment type="caution">
    <text evidence="3">The sequence shown here is derived from an EMBL/GenBank/DDBJ whole genome shotgun (WGS) entry which is preliminary data.</text>
</comment>
<name>A0A8X8W9F6_SALSN</name>
<feature type="region of interest" description="Disordered" evidence="2">
    <location>
        <begin position="1"/>
        <end position="53"/>
    </location>
</feature>
<dbReference type="EMBL" id="PNBA02000019">
    <property type="protein sequence ID" value="KAG6390535.1"/>
    <property type="molecule type" value="Genomic_DNA"/>
</dbReference>
<protein>
    <submittedName>
        <fullName evidence="3">Uncharacterized protein</fullName>
    </submittedName>
</protein>
<proteinExistence type="predicted"/>
<reference evidence="3" key="2">
    <citation type="submission" date="2020-08" db="EMBL/GenBank/DDBJ databases">
        <title>Plant Genome Project.</title>
        <authorList>
            <person name="Zhang R.-G."/>
        </authorList>
    </citation>
    <scope>NUCLEOTIDE SEQUENCE</scope>
    <source>
        <strain evidence="3">Huo1</strain>
        <tissue evidence="3">Leaf</tissue>
    </source>
</reference>
<gene>
    <name evidence="3" type="ORF">SASPL_148273</name>
</gene>
<evidence type="ECO:0000256" key="2">
    <source>
        <dbReference type="SAM" id="MobiDB-lite"/>
    </source>
</evidence>
<feature type="compositionally biased region" description="Basic and acidic residues" evidence="2">
    <location>
        <begin position="154"/>
        <end position="166"/>
    </location>
</feature>